<dbReference type="InParanoid" id="W4KB48"/>
<organism evidence="1 2">
    <name type="scientific">Heterobasidion irregulare (strain TC 32-1)</name>
    <dbReference type="NCBI Taxonomy" id="747525"/>
    <lineage>
        <taxon>Eukaryota</taxon>
        <taxon>Fungi</taxon>
        <taxon>Dikarya</taxon>
        <taxon>Basidiomycota</taxon>
        <taxon>Agaricomycotina</taxon>
        <taxon>Agaricomycetes</taxon>
        <taxon>Russulales</taxon>
        <taxon>Bondarzewiaceae</taxon>
        <taxon>Heterobasidion</taxon>
        <taxon>Heterobasidion annosum species complex</taxon>
    </lineage>
</organism>
<evidence type="ECO:0000313" key="2">
    <source>
        <dbReference type="Proteomes" id="UP000030671"/>
    </source>
</evidence>
<sequence>MPGHTLEPLSRISFNRYPDPMSPLDSLPWESSLATQHDVPVQCLPFQISPFPILEKLRKVSPREGIIKDGLRFDPSTIRFNFLAAHPVLLPLYLAEYESAYGEPFTMIYEAHNDRILSTDRTYPFLSYLSSDAAPAPMPSINKMLNYYHSQVSIGGGAAREINEAAGFAAPAHALRGFHDQLAAMRAIEARAAGWLGRGAAGETRVDMHDLRVRPYSEHASYDVLRFLHLSDTLAIMEADFEVAEHRMNRLPSHAKPPKFMIEARQKAHQAMKHAREQFPQSAPAWWKEWLKREKGKTKN</sequence>
<dbReference type="AlphaFoldDB" id="W4KB48"/>
<keyword evidence="2" id="KW-1185">Reference proteome</keyword>
<dbReference type="GeneID" id="20675169"/>
<dbReference type="OrthoDB" id="2349883at2759"/>
<dbReference type="RefSeq" id="XP_009545351.1">
    <property type="nucleotide sequence ID" value="XM_009547056.1"/>
</dbReference>
<protein>
    <submittedName>
        <fullName evidence="1">Uncharacterized protein</fullName>
    </submittedName>
</protein>
<name>W4KB48_HETIT</name>
<dbReference type="eggNOG" id="ENOG502SCBP">
    <property type="taxonomic scope" value="Eukaryota"/>
</dbReference>
<proteinExistence type="predicted"/>
<evidence type="ECO:0000313" key="1">
    <source>
        <dbReference type="EMBL" id="ETW83067.1"/>
    </source>
</evidence>
<dbReference type="EMBL" id="KI925457">
    <property type="protein sequence ID" value="ETW83067.1"/>
    <property type="molecule type" value="Genomic_DNA"/>
</dbReference>
<dbReference type="KEGG" id="hir:HETIRDRAFT_439614"/>
<gene>
    <name evidence="1" type="ORF">HETIRDRAFT_439614</name>
</gene>
<accession>W4KB48</accession>
<dbReference type="HOGENOM" id="CLU_927679_0_0_1"/>
<dbReference type="Proteomes" id="UP000030671">
    <property type="component" value="Unassembled WGS sequence"/>
</dbReference>
<reference evidence="1 2" key="1">
    <citation type="journal article" date="2012" name="New Phytol.">
        <title>Insight into trade-off between wood decay and parasitism from the genome of a fungal forest pathogen.</title>
        <authorList>
            <person name="Olson A."/>
            <person name="Aerts A."/>
            <person name="Asiegbu F."/>
            <person name="Belbahri L."/>
            <person name="Bouzid O."/>
            <person name="Broberg A."/>
            <person name="Canback B."/>
            <person name="Coutinho P.M."/>
            <person name="Cullen D."/>
            <person name="Dalman K."/>
            <person name="Deflorio G."/>
            <person name="van Diepen L.T."/>
            <person name="Dunand C."/>
            <person name="Duplessis S."/>
            <person name="Durling M."/>
            <person name="Gonthier P."/>
            <person name="Grimwood J."/>
            <person name="Fossdal C.G."/>
            <person name="Hansson D."/>
            <person name="Henrissat B."/>
            <person name="Hietala A."/>
            <person name="Himmelstrand K."/>
            <person name="Hoffmeister D."/>
            <person name="Hogberg N."/>
            <person name="James T.Y."/>
            <person name="Karlsson M."/>
            <person name="Kohler A."/>
            <person name="Kues U."/>
            <person name="Lee Y.H."/>
            <person name="Lin Y.C."/>
            <person name="Lind M."/>
            <person name="Lindquist E."/>
            <person name="Lombard V."/>
            <person name="Lucas S."/>
            <person name="Lunden K."/>
            <person name="Morin E."/>
            <person name="Murat C."/>
            <person name="Park J."/>
            <person name="Raffaello T."/>
            <person name="Rouze P."/>
            <person name="Salamov A."/>
            <person name="Schmutz J."/>
            <person name="Solheim H."/>
            <person name="Stahlberg J."/>
            <person name="Velez H."/>
            <person name="de Vries R.P."/>
            <person name="Wiebenga A."/>
            <person name="Woodward S."/>
            <person name="Yakovlev I."/>
            <person name="Garbelotto M."/>
            <person name="Martin F."/>
            <person name="Grigoriev I.V."/>
            <person name="Stenlid J."/>
        </authorList>
    </citation>
    <scope>NUCLEOTIDE SEQUENCE [LARGE SCALE GENOMIC DNA]</scope>
    <source>
        <strain evidence="1 2">TC 32-1</strain>
    </source>
</reference>